<reference evidence="2" key="1">
    <citation type="submission" date="2018-11" db="EMBL/GenBank/DDBJ databases">
        <authorList>
            <person name="Grassa J C."/>
        </authorList>
    </citation>
    <scope>NUCLEOTIDE SEQUENCE [LARGE SCALE GENOMIC DNA]</scope>
</reference>
<feature type="region of interest" description="Disordered" evidence="1">
    <location>
        <begin position="1"/>
        <end position="74"/>
    </location>
</feature>
<keyword evidence="3" id="KW-1185">Reference proteome</keyword>
<feature type="compositionally biased region" description="Polar residues" evidence="1">
    <location>
        <begin position="63"/>
        <end position="74"/>
    </location>
</feature>
<evidence type="ECO:0000256" key="1">
    <source>
        <dbReference type="SAM" id="MobiDB-lite"/>
    </source>
</evidence>
<accession>A0A803P3N2</accession>
<evidence type="ECO:0000313" key="2">
    <source>
        <dbReference type="EnsemblPlants" id="cds.evm.model.03.1021"/>
    </source>
</evidence>
<dbReference type="Gramene" id="evm.model.03.1021">
    <property type="protein sequence ID" value="cds.evm.model.03.1021"/>
    <property type="gene ID" value="evm.TU.03.1021"/>
</dbReference>
<protein>
    <submittedName>
        <fullName evidence="2">Uncharacterized protein</fullName>
    </submittedName>
</protein>
<dbReference type="Proteomes" id="UP000596661">
    <property type="component" value="Chromosome 3"/>
</dbReference>
<organism evidence="2 3">
    <name type="scientific">Cannabis sativa</name>
    <name type="common">Hemp</name>
    <name type="synonym">Marijuana</name>
    <dbReference type="NCBI Taxonomy" id="3483"/>
    <lineage>
        <taxon>Eukaryota</taxon>
        <taxon>Viridiplantae</taxon>
        <taxon>Streptophyta</taxon>
        <taxon>Embryophyta</taxon>
        <taxon>Tracheophyta</taxon>
        <taxon>Spermatophyta</taxon>
        <taxon>Magnoliopsida</taxon>
        <taxon>eudicotyledons</taxon>
        <taxon>Gunneridae</taxon>
        <taxon>Pentapetalae</taxon>
        <taxon>rosids</taxon>
        <taxon>fabids</taxon>
        <taxon>Rosales</taxon>
        <taxon>Cannabaceae</taxon>
        <taxon>Cannabis</taxon>
    </lineage>
</organism>
<dbReference type="AlphaFoldDB" id="A0A803P3N2"/>
<name>A0A803P3N2_CANSA</name>
<dbReference type="EnsemblPlants" id="evm.model.03.1021">
    <property type="protein sequence ID" value="cds.evm.model.03.1021"/>
    <property type="gene ID" value="evm.TU.03.1021"/>
</dbReference>
<dbReference type="EMBL" id="UZAU01000280">
    <property type="status" value="NOT_ANNOTATED_CDS"/>
    <property type="molecule type" value="Genomic_DNA"/>
</dbReference>
<evidence type="ECO:0000313" key="3">
    <source>
        <dbReference type="Proteomes" id="UP000596661"/>
    </source>
</evidence>
<sequence>MSFPFLYREEEEGVANGGERHRTTSGDMDINATDMVRSDGENGGFAGKESGENQGLVVGENQGIDTNDNYGKNHNEQMQLAGQNDDSLLIIDNKRRRMGKETLHGTIASADSDVGLIDNSNVMSKNGVQVGLGVQAHQSL</sequence>
<proteinExistence type="predicted"/>
<reference evidence="2" key="2">
    <citation type="submission" date="2021-03" db="UniProtKB">
        <authorList>
            <consortium name="EnsemblPlants"/>
        </authorList>
    </citation>
    <scope>IDENTIFICATION</scope>
</reference>